<proteinExistence type="inferred from homology"/>
<feature type="transmembrane region" description="Helical" evidence="8">
    <location>
        <begin position="335"/>
        <end position="353"/>
    </location>
</feature>
<dbReference type="AlphaFoldDB" id="A0ABD1F1Q1"/>
<name>A0ABD1F1Q1_HYPHA</name>
<comment type="subcellular location">
    <subcellularLocation>
        <location evidence="1 8">Cell membrane</location>
        <topology evidence="1 8">Multi-pass membrane protein</topology>
    </subcellularLocation>
</comment>
<dbReference type="InterPro" id="IPR013604">
    <property type="entry name" value="7TM_chemorcpt"/>
</dbReference>
<accession>A0ABD1F1Q1</accession>
<sequence>MKMNKFVRYLHKIFIKCLRVLLIMPKNQKKTCFSIIYGAMIVVIYITARSFRYKYNYKRSNMGTLILYSFEEVEELCGCLTVLVILHSYRQTHLWQNLYKNDIILDDEDQRCHTFIIIAFFLQILLYLYAIILTNWRIKKHKNLITTILWNLSFFIRFIYIVAVQTLYMNIILEIRQKLIKANKQLNSNIVTINVTTIHTYLNQAIEGGKIFNRLFGYQILIFYFQFLLFLINVLLNIILFIDPEKYIHFSGLFENISMFICNFILVMFGPCAVAFACSMVATEVDKLIVNCYDVQENFHYYSREHKELHSFALILGSGVLQLTAANFMEIKLSTLLSIMAAATTYFVALVQFF</sequence>
<keyword evidence="10" id="KW-1185">Reference proteome</keyword>
<feature type="transmembrane region" description="Helical" evidence="8">
    <location>
        <begin position="148"/>
        <end position="168"/>
    </location>
</feature>
<comment type="function">
    <text evidence="8">Gustatory receptor which mediates acceptance or avoidance behavior, depending on its substrates.</text>
</comment>
<evidence type="ECO:0000256" key="7">
    <source>
        <dbReference type="ARBA" id="ARBA00023224"/>
    </source>
</evidence>
<dbReference type="GO" id="GO:0007165">
    <property type="term" value="P:signal transduction"/>
    <property type="evidence" value="ECO:0007669"/>
    <property type="project" value="UniProtKB-KW"/>
</dbReference>
<keyword evidence="2 8" id="KW-1003">Cell membrane</keyword>
<feature type="transmembrane region" description="Helical" evidence="8">
    <location>
        <begin position="216"/>
        <end position="240"/>
    </location>
</feature>
<keyword evidence="7 8" id="KW-0807">Transducer</keyword>
<evidence type="ECO:0000256" key="4">
    <source>
        <dbReference type="ARBA" id="ARBA00022989"/>
    </source>
</evidence>
<organism evidence="9 10">
    <name type="scientific">Hypothenemus hampei</name>
    <name type="common">Coffee berry borer</name>
    <dbReference type="NCBI Taxonomy" id="57062"/>
    <lineage>
        <taxon>Eukaryota</taxon>
        <taxon>Metazoa</taxon>
        <taxon>Ecdysozoa</taxon>
        <taxon>Arthropoda</taxon>
        <taxon>Hexapoda</taxon>
        <taxon>Insecta</taxon>
        <taxon>Pterygota</taxon>
        <taxon>Neoptera</taxon>
        <taxon>Endopterygota</taxon>
        <taxon>Coleoptera</taxon>
        <taxon>Polyphaga</taxon>
        <taxon>Cucujiformia</taxon>
        <taxon>Curculionidae</taxon>
        <taxon>Scolytinae</taxon>
        <taxon>Hypothenemus</taxon>
    </lineage>
</organism>
<dbReference type="EMBL" id="JBDJPC010000003">
    <property type="protein sequence ID" value="KAL1509181.1"/>
    <property type="molecule type" value="Genomic_DNA"/>
</dbReference>
<dbReference type="Pfam" id="PF08395">
    <property type="entry name" value="7tm_7"/>
    <property type="match status" value="1"/>
</dbReference>
<evidence type="ECO:0000256" key="3">
    <source>
        <dbReference type="ARBA" id="ARBA00022692"/>
    </source>
</evidence>
<evidence type="ECO:0000256" key="2">
    <source>
        <dbReference type="ARBA" id="ARBA00022475"/>
    </source>
</evidence>
<feature type="transmembrane region" description="Helical" evidence="8">
    <location>
        <begin position="31"/>
        <end position="48"/>
    </location>
</feature>
<evidence type="ECO:0000313" key="9">
    <source>
        <dbReference type="EMBL" id="KAL1509181.1"/>
    </source>
</evidence>
<keyword evidence="4 8" id="KW-1133">Transmembrane helix</keyword>
<keyword evidence="6 8" id="KW-0675">Receptor</keyword>
<protein>
    <recommendedName>
        <fullName evidence="8">Gustatory receptor</fullName>
    </recommendedName>
</protein>
<dbReference type="PANTHER" id="PTHR21143">
    <property type="entry name" value="INVERTEBRATE GUSTATORY RECEPTOR"/>
    <property type="match status" value="1"/>
</dbReference>
<dbReference type="PANTHER" id="PTHR21143:SF133">
    <property type="entry name" value="GUSTATORY AND PHEROMONE RECEPTOR 32A-RELATED"/>
    <property type="match status" value="1"/>
</dbReference>
<comment type="similarity">
    <text evidence="8">Belongs to the insect chemoreceptor superfamily. Gustatory receptor (GR) family.</text>
</comment>
<feature type="transmembrane region" description="Helical" evidence="8">
    <location>
        <begin position="260"/>
        <end position="282"/>
    </location>
</feature>
<evidence type="ECO:0000256" key="8">
    <source>
        <dbReference type="RuleBase" id="RU363108"/>
    </source>
</evidence>
<evidence type="ECO:0000256" key="1">
    <source>
        <dbReference type="ARBA" id="ARBA00004651"/>
    </source>
</evidence>
<evidence type="ECO:0000256" key="6">
    <source>
        <dbReference type="ARBA" id="ARBA00023170"/>
    </source>
</evidence>
<evidence type="ECO:0000313" key="10">
    <source>
        <dbReference type="Proteomes" id="UP001566132"/>
    </source>
</evidence>
<keyword evidence="5 8" id="KW-0472">Membrane</keyword>
<comment type="caution">
    <text evidence="9">The sequence shown here is derived from an EMBL/GenBank/DDBJ whole genome shotgun (WGS) entry which is preliminary data.</text>
</comment>
<feature type="transmembrane region" description="Helical" evidence="8">
    <location>
        <begin position="115"/>
        <end position="136"/>
    </location>
</feature>
<reference evidence="9 10" key="1">
    <citation type="submission" date="2024-05" db="EMBL/GenBank/DDBJ databases">
        <title>Genetic variation in Jamaican populations of the coffee berry borer (Hypothenemus hampei).</title>
        <authorList>
            <person name="Errbii M."/>
            <person name="Myrie A."/>
        </authorList>
    </citation>
    <scope>NUCLEOTIDE SEQUENCE [LARGE SCALE GENOMIC DNA]</scope>
    <source>
        <strain evidence="9">JA-Hopewell-2020-01-JO</strain>
        <tissue evidence="9">Whole body</tissue>
    </source>
</reference>
<keyword evidence="3 8" id="KW-0812">Transmembrane</keyword>
<evidence type="ECO:0000256" key="5">
    <source>
        <dbReference type="ARBA" id="ARBA00023136"/>
    </source>
</evidence>
<comment type="caution">
    <text evidence="8">Lacks conserved residue(s) required for the propagation of feature annotation.</text>
</comment>
<dbReference type="Proteomes" id="UP001566132">
    <property type="component" value="Unassembled WGS sequence"/>
</dbReference>
<gene>
    <name evidence="9" type="ORF">ABEB36_003957</name>
</gene>
<dbReference type="GO" id="GO:0005886">
    <property type="term" value="C:plasma membrane"/>
    <property type="evidence" value="ECO:0007669"/>
    <property type="project" value="UniProtKB-SubCell"/>
</dbReference>